<dbReference type="InParanoid" id="E9E774"/>
<dbReference type="PANTHER" id="PTHR38850">
    <property type="entry name" value="CERATO-PLATANIN"/>
    <property type="match status" value="1"/>
</dbReference>
<dbReference type="KEGG" id="maw:19250033"/>
<dbReference type="InterPro" id="IPR036908">
    <property type="entry name" value="RlpA-like_sf"/>
</dbReference>
<reference evidence="1 2" key="1">
    <citation type="journal article" date="2011" name="PLoS Genet.">
        <title>Genome sequencing and comparative transcriptomics of the model entomopathogenic fungi Metarhizium anisopliae and M. acridum.</title>
        <authorList>
            <person name="Gao Q."/>
            <person name="Jin K."/>
            <person name="Ying S.H."/>
            <person name="Zhang Y."/>
            <person name="Xiao G."/>
            <person name="Shang Y."/>
            <person name="Duan Z."/>
            <person name="Hu X."/>
            <person name="Xie X.Q."/>
            <person name="Zhou G."/>
            <person name="Peng G."/>
            <person name="Luo Z."/>
            <person name="Huang W."/>
            <person name="Wang B."/>
            <person name="Fang W."/>
            <person name="Wang S."/>
            <person name="Zhong Y."/>
            <person name="Ma L.J."/>
            <person name="St Leger R.J."/>
            <person name="Zhao G.P."/>
            <person name="Pei Y."/>
            <person name="Feng M.G."/>
            <person name="Xia Y."/>
            <person name="Wang C."/>
        </authorList>
    </citation>
    <scope>NUCLEOTIDE SEQUENCE [LARGE SCALE GENOMIC DNA]</scope>
    <source>
        <strain evidence="1 2">CQMa 102</strain>
    </source>
</reference>
<evidence type="ECO:0008006" key="3">
    <source>
        <dbReference type="Google" id="ProtNLM"/>
    </source>
</evidence>
<organism evidence="2">
    <name type="scientific">Metarhizium acridum (strain CQMa 102)</name>
    <dbReference type="NCBI Taxonomy" id="655827"/>
    <lineage>
        <taxon>Eukaryota</taxon>
        <taxon>Fungi</taxon>
        <taxon>Dikarya</taxon>
        <taxon>Ascomycota</taxon>
        <taxon>Pezizomycotina</taxon>
        <taxon>Sordariomycetes</taxon>
        <taxon>Hypocreomycetidae</taxon>
        <taxon>Hypocreales</taxon>
        <taxon>Clavicipitaceae</taxon>
        <taxon>Metarhizium</taxon>
    </lineage>
</organism>
<dbReference type="Proteomes" id="UP000002499">
    <property type="component" value="Unassembled WGS sequence"/>
</dbReference>
<dbReference type="HOGENOM" id="CLU_616890_0_0_1"/>
<dbReference type="eggNOG" id="ENOG502SHQD">
    <property type="taxonomic scope" value="Eukaryota"/>
</dbReference>
<dbReference type="AlphaFoldDB" id="E9E774"/>
<protein>
    <recommendedName>
        <fullName evidence="3">Cerato-platanin</fullName>
    </recommendedName>
</protein>
<evidence type="ECO:0000313" key="1">
    <source>
        <dbReference type="EMBL" id="EFY88249.1"/>
    </source>
</evidence>
<dbReference type="STRING" id="655827.E9E774"/>
<dbReference type="PANTHER" id="PTHR38850:SF2">
    <property type="entry name" value="CERATO-PLATANIN"/>
    <property type="match status" value="1"/>
</dbReference>
<dbReference type="GeneID" id="19250033"/>
<accession>E9E774</accession>
<name>E9E774_METAQ</name>
<proteinExistence type="predicted"/>
<gene>
    <name evidence="1" type="ORF">MAC_05722</name>
</gene>
<keyword evidence="2" id="KW-1185">Reference proteome</keyword>
<dbReference type="Gene3D" id="2.40.40.10">
    <property type="entry name" value="RlpA-like domain"/>
    <property type="match status" value="1"/>
</dbReference>
<sequence length="444" mass="47865">MCLKRHLGQLAGSIERPSVWCPGQSHSSPVTRAQHRNGRRLHRGSFYPQPHSHPIPILILARARAHVAHLLIQSLTYSSTPLPLGSASRAGSLPKHPLSFPLGLVSSPHVVRRAPVPDPQIDRMRIPFLAATGLSLSLPRLGAPSISDSDCDSACVTPKREDISTIWATPHDSYSSSIGVPGCKINTNRVAYWPQSVDCDNICVSLEYEDRQVYLLRIDQSTGAHDVSYDAWNYLYTGKSATEKPTSGGPVAMQYRNVDASKCKSLIHTKDNKLPLSAANSMNFLAGCLAQSDSWVANNYMALNIVDSICTLGVDELCKLNWPDANQPSCPHVLGGQVSLKDAPVYNIQYPSGKKVLASSGLPSAGGGGGSSSDEDNAAGRSRRSWALLVCHALFAGLDNVRPEWLRPAAVVPNASRNYGQCRRDGGRGLPAAATSEFDYVPES</sequence>
<evidence type="ECO:0000313" key="2">
    <source>
        <dbReference type="Proteomes" id="UP000002499"/>
    </source>
</evidence>
<dbReference type="EMBL" id="GL698514">
    <property type="protein sequence ID" value="EFY88249.1"/>
    <property type="molecule type" value="Genomic_DNA"/>
</dbReference>
<dbReference type="OrthoDB" id="5370830at2759"/>